<feature type="chain" id="PRO_5020901680" description="Alkaline proteinase inhibitor/ Outer membrane lipoprotein Omp19 domain-containing protein" evidence="1">
    <location>
        <begin position="22"/>
        <end position="119"/>
    </location>
</feature>
<accession>A0A4S2H132</accession>
<dbReference type="AlphaFoldDB" id="A0A4S2H132"/>
<feature type="signal peptide" evidence="1">
    <location>
        <begin position="1"/>
        <end position="21"/>
    </location>
</feature>
<evidence type="ECO:0008006" key="4">
    <source>
        <dbReference type="Google" id="ProtNLM"/>
    </source>
</evidence>
<proteinExistence type="predicted"/>
<evidence type="ECO:0000256" key="1">
    <source>
        <dbReference type="SAM" id="SignalP"/>
    </source>
</evidence>
<organism evidence="2 3">
    <name type="scientific">Marinicauda algicola</name>
    <dbReference type="NCBI Taxonomy" id="2029849"/>
    <lineage>
        <taxon>Bacteria</taxon>
        <taxon>Pseudomonadati</taxon>
        <taxon>Pseudomonadota</taxon>
        <taxon>Alphaproteobacteria</taxon>
        <taxon>Maricaulales</taxon>
        <taxon>Maricaulaceae</taxon>
        <taxon>Marinicauda</taxon>
    </lineage>
</organism>
<comment type="caution">
    <text evidence="2">The sequence shown here is derived from an EMBL/GenBank/DDBJ whole genome shotgun (WGS) entry which is preliminary data.</text>
</comment>
<keyword evidence="3" id="KW-1185">Reference proteome</keyword>
<sequence>MTMLLALLSALVVQTDPQAMAGGYVATGEDGQCRVILMEPASRPADSRLAPASTSGLAAAEPGCALVLAEAGMWTLLHEEGQLVLTGIGGEPLWTGTAGPGGSWQGMDAAGANVLLARR</sequence>
<evidence type="ECO:0000313" key="3">
    <source>
        <dbReference type="Proteomes" id="UP000308054"/>
    </source>
</evidence>
<keyword evidence="1" id="KW-0732">Signal</keyword>
<evidence type="ECO:0000313" key="2">
    <source>
        <dbReference type="EMBL" id="TGY89113.1"/>
    </source>
</evidence>
<dbReference type="Proteomes" id="UP000308054">
    <property type="component" value="Unassembled WGS sequence"/>
</dbReference>
<gene>
    <name evidence="2" type="ORF">E5163_08275</name>
</gene>
<dbReference type="Gene3D" id="2.40.128.10">
    <property type="match status" value="1"/>
</dbReference>
<dbReference type="RefSeq" id="WP_135995652.1">
    <property type="nucleotide sequence ID" value="NZ_CP071057.1"/>
</dbReference>
<protein>
    <recommendedName>
        <fullName evidence="4">Alkaline proteinase inhibitor/ Outer membrane lipoprotein Omp19 domain-containing protein</fullName>
    </recommendedName>
</protein>
<name>A0A4S2H132_9PROT</name>
<dbReference type="EMBL" id="SRXW01000002">
    <property type="protein sequence ID" value="TGY89113.1"/>
    <property type="molecule type" value="Genomic_DNA"/>
</dbReference>
<dbReference type="OrthoDB" id="9929620at2"/>
<reference evidence="2 3" key="1">
    <citation type="journal article" date="2017" name="Int. J. Syst. Evol. Microbiol.">
        <title>Marinicauda algicola sp. nov., isolated from a marine red alga Rhodosorus marinus.</title>
        <authorList>
            <person name="Jeong S.E."/>
            <person name="Jeon S.H."/>
            <person name="Chun B.H."/>
            <person name="Kim D.W."/>
            <person name="Jeon C.O."/>
        </authorList>
    </citation>
    <scope>NUCLEOTIDE SEQUENCE [LARGE SCALE GENOMIC DNA]</scope>
    <source>
        <strain evidence="2 3">JCM 31718</strain>
    </source>
</reference>